<dbReference type="Proteomes" id="UP000319383">
    <property type="component" value="Chromosome"/>
</dbReference>
<proteinExistence type="predicted"/>
<reference evidence="1 2" key="1">
    <citation type="submission" date="2019-02" db="EMBL/GenBank/DDBJ databases">
        <title>Deep-cultivation of Planctomycetes and their phenomic and genomic characterization uncovers novel biology.</title>
        <authorList>
            <person name="Wiegand S."/>
            <person name="Jogler M."/>
            <person name="Boedeker C."/>
            <person name="Pinto D."/>
            <person name="Vollmers J."/>
            <person name="Rivas-Marin E."/>
            <person name="Kohn T."/>
            <person name="Peeters S.H."/>
            <person name="Heuer A."/>
            <person name="Rast P."/>
            <person name="Oberbeckmann S."/>
            <person name="Bunk B."/>
            <person name="Jeske O."/>
            <person name="Meyerdierks A."/>
            <person name="Storesund J.E."/>
            <person name="Kallscheuer N."/>
            <person name="Luecker S."/>
            <person name="Lage O.M."/>
            <person name="Pohl T."/>
            <person name="Merkel B.J."/>
            <person name="Hornburger P."/>
            <person name="Mueller R.-W."/>
            <person name="Bruemmer F."/>
            <person name="Labrenz M."/>
            <person name="Spormann A.M."/>
            <person name="Op den Camp H."/>
            <person name="Overmann J."/>
            <person name="Amann R."/>
            <person name="Jetten M.S.M."/>
            <person name="Mascher T."/>
            <person name="Medema M.H."/>
            <person name="Devos D.P."/>
            <person name="Kaster A.-K."/>
            <person name="Ovreas L."/>
            <person name="Rohde M."/>
            <person name="Galperin M.Y."/>
            <person name="Jogler C."/>
        </authorList>
    </citation>
    <scope>NUCLEOTIDE SEQUENCE [LARGE SCALE GENOMIC DNA]</scope>
    <source>
        <strain evidence="1 2">Mal52</strain>
    </source>
</reference>
<keyword evidence="2" id="KW-1185">Reference proteome</keyword>
<sequence>MARHLIQSPVSTTAQIVVLTVTFLACSQQVAMTEEQKIPVDKALLNQIVTAVKQGGDTYAAMAELEATGEPAVVAEHYSQLLRQFYFQEKNVPQMVMFGRGGIGYALAQAKQLETTDPKSAEQLRSTAKTIAYNLGVNCWPGWRDEGITITASDRAAGYDAALLNLRLARELKRDAEVLGNAHWLVGAHHLAAHRHADAIAEFNKSSVEFTKADKTDYQLMAAGYSALADQLSPNATANAKQKYEAALAALKSRNTEDAKFFAEQIKTAAEVFAEP</sequence>
<evidence type="ECO:0000313" key="1">
    <source>
        <dbReference type="EMBL" id="QDU46749.1"/>
    </source>
</evidence>
<gene>
    <name evidence="1" type="ORF">Mal52_52710</name>
</gene>
<organism evidence="1 2">
    <name type="scientific">Symmachiella dynata</name>
    <dbReference type="NCBI Taxonomy" id="2527995"/>
    <lineage>
        <taxon>Bacteria</taxon>
        <taxon>Pseudomonadati</taxon>
        <taxon>Planctomycetota</taxon>
        <taxon>Planctomycetia</taxon>
        <taxon>Planctomycetales</taxon>
        <taxon>Planctomycetaceae</taxon>
        <taxon>Symmachiella</taxon>
    </lineage>
</organism>
<accession>A0A517ZW85</accession>
<evidence type="ECO:0008006" key="3">
    <source>
        <dbReference type="Google" id="ProtNLM"/>
    </source>
</evidence>
<evidence type="ECO:0000313" key="2">
    <source>
        <dbReference type="Proteomes" id="UP000319383"/>
    </source>
</evidence>
<dbReference type="EMBL" id="CP036276">
    <property type="protein sequence ID" value="QDU46749.1"/>
    <property type="molecule type" value="Genomic_DNA"/>
</dbReference>
<dbReference type="AlphaFoldDB" id="A0A517ZW85"/>
<name>A0A517ZW85_9PLAN</name>
<dbReference type="RefSeq" id="WP_145379235.1">
    <property type="nucleotide sequence ID" value="NZ_CP036276.1"/>
</dbReference>
<protein>
    <recommendedName>
        <fullName evidence="3">Tetratricopeptide repeat protein</fullName>
    </recommendedName>
</protein>
<dbReference type="PROSITE" id="PS51257">
    <property type="entry name" value="PROKAR_LIPOPROTEIN"/>
    <property type="match status" value="1"/>
</dbReference>
<dbReference type="KEGG" id="sdyn:Mal52_52710"/>